<protein>
    <recommendedName>
        <fullName evidence="4">DUF3265 domain-containing protein</fullName>
    </recommendedName>
</protein>
<accession>A0ABX4WSS9</accession>
<feature type="region of interest" description="Disordered" evidence="1">
    <location>
        <begin position="1"/>
        <end position="30"/>
    </location>
</feature>
<evidence type="ECO:0000313" key="2">
    <source>
        <dbReference type="EMBL" id="PNM66593.1"/>
    </source>
</evidence>
<evidence type="ECO:0000313" key="3">
    <source>
        <dbReference type="Proteomes" id="UP000054370"/>
    </source>
</evidence>
<proteinExistence type="predicted"/>
<evidence type="ECO:0008006" key="4">
    <source>
        <dbReference type="Google" id="ProtNLM"/>
    </source>
</evidence>
<dbReference type="EMBL" id="LOSH02000004">
    <property type="protein sequence ID" value="PNM66593.1"/>
    <property type="molecule type" value="Genomic_DNA"/>
</dbReference>
<name>A0ABX4WSS9_VIBVL</name>
<gene>
    <name evidence="2" type="ORF">AL548_009795</name>
</gene>
<comment type="caution">
    <text evidence="2">The sequence shown here is derived from an EMBL/GenBank/DDBJ whole genome shotgun (WGS) entry which is preliminary data.</text>
</comment>
<keyword evidence="3" id="KW-1185">Reference proteome</keyword>
<reference evidence="2" key="1">
    <citation type="submission" date="2017-12" db="EMBL/GenBank/DDBJ databases">
        <title>FDA dAtabase for Regulatory Grade micrObial Sequences (FDA-ARGOS): Supporting development and validation of Infectious Disease Dx tests.</title>
        <authorList>
            <person name="Hoffmann M."/>
            <person name="Allard M."/>
            <person name="Evans P."/>
            <person name="Brown E."/>
            <person name="Tallon L.J."/>
            <person name="Sadzewicz L."/>
            <person name="Sengamalay N."/>
            <person name="Ott S."/>
            <person name="Godinez A."/>
            <person name="Nagaraj S."/>
            <person name="Vavikolanu K."/>
            <person name="Aluvathingal J."/>
            <person name="Nadendla S."/>
            <person name="Hobson J."/>
            <person name="Sichtig H."/>
        </authorList>
    </citation>
    <scope>NUCLEOTIDE SEQUENCE [LARGE SCALE GENOMIC DNA]</scope>
    <source>
        <strain evidence="2">FDAARGOS_118</strain>
    </source>
</reference>
<sequence>MGLSHLAPRTSHLAPRTSHLAPRTSHLAPRTSHLAPRTSIFRSKLNLANVSPTFCARIAPILLFLRFNTFLETT</sequence>
<dbReference type="Proteomes" id="UP000054370">
    <property type="component" value="Unassembled WGS sequence"/>
</dbReference>
<organism evidence="2 3">
    <name type="scientific">Vibrio vulnificus</name>
    <dbReference type="NCBI Taxonomy" id="672"/>
    <lineage>
        <taxon>Bacteria</taxon>
        <taxon>Pseudomonadati</taxon>
        <taxon>Pseudomonadota</taxon>
        <taxon>Gammaproteobacteria</taxon>
        <taxon>Vibrionales</taxon>
        <taxon>Vibrionaceae</taxon>
        <taxon>Vibrio</taxon>
    </lineage>
</organism>
<evidence type="ECO:0000256" key="1">
    <source>
        <dbReference type="SAM" id="MobiDB-lite"/>
    </source>
</evidence>